<evidence type="ECO:0000313" key="2">
    <source>
        <dbReference type="Proteomes" id="UP000299102"/>
    </source>
</evidence>
<dbReference type="Proteomes" id="UP000299102">
    <property type="component" value="Unassembled WGS sequence"/>
</dbReference>
<keyword evidence="2" id="KW-1185">Reference proteome</keyword>
<gene>
    <name evidence="1" type="ORF">EVAR_97155_1</name>
</gene>
<comment type="caution">
    <text evidence="1">The sequence shown here is derived from an EMBL/GenBank/DDBJ whole genome shotgun (WGS) entry which is preliminary data.</text>
</comment>
<proteinExistence type="predicted"/>
<dbReference type="EMBL" id="BGZK01000951">
    <property type="protein sequence ID" value="GBP66204.1"/>
    <property type="molecule type" value="Genomic_DNA"/>
</dbReference>
<reference evidence="1 2" key="1">
    <citation type="journal article" date="2019" name="Commun. Biol.">
        <title>The bagworm genome reveals a unique fibroin gene that provides high tensile strength.</title>
        <authorList>
            <person name="Kono N."/>
            <person name="Nakamura H."/>
            <person name="Ohtoshi R."/>
            <person name="Tomita M."/>
            <person name="Numata K."/>
            <person name="Arakawa K."/>
        </authorList>
    </citation>
    <scope>NUCLEOTIDE SEQUENCE [LARGE SCALE GENOMIC DNA]</scope>
</reference>
<organism evidence="1 2">
    <name type="scientific">Eumeta variegata</name>
    <name type="common">Bagworm moth</name>
    <name type="synonym">Eumeta japonica</name>
    <dbReference type="NCBI Taxonomy" id="151549"/>
    <lineage>
        <taxon>Eukaryota</taxon>
        <taxon>Metazoa</taxon>
        <taxon>Ecdysozoa</taxon>
        <taxon>Arthropoda</taxon>
        <taxon>Hexapoda</taxon>
        <taxon>Insecta</taxon>
        <taxon>Pterygota</taxon>
        <taxon>Neoptera</taxon>
        <taxon>Endopterygota</taxon>
        <taxon>Lepidoptera</taxon>
        <taxon>Glossata</taxon>
        <taxon>Ditrysia</taxon>
        <taxon>Tineoidea</taxon>
        <taxon>Psychidae</taxon>
        <taxon>Oiketicinae</taxon>
        <taxon>Eumeta</taxon>
    </lineage>
</organism>
<name>A0A4C1XUF4_EUMVA</name>
<accession>A0A4C1XUF4</accession>
<sequence length="109" mass="11974">MPISRNCGAFVTNFTAAGFRALYCSRIPAAFLHSRLLRGAFALPRRPTVDKTIHVLVVCGRCLSSTRTPAVGVEERSLAPRSRSRARLRRNATMSHAFSCVQPAAFIDL</sequence>
<protein>
    <submittedName>
        <fullName evidence="1">Uncharacterized protein</fullName>
    </submittedName>
</protein>
<dbReference type="AlphaFoldDB" id="A0A4C1XUF4"/>
<evidence type="ECO:0000313" key="1">
    <source>
        <dbReference type="EMBL" id="GBP66204.1"/>
    </source>
</evidence>